<evidence type="ECO:0000313" key="2">
    <source>
        <dbReference type="EMBL" id="JAD31393.1"/>
    </source>
</evidence>
<dbReference type="EMBL" id="GBRH01266502">
    <property type="protein sequence ID" value="JAD31393.1"/>
    <property type="molecule type" value="Transcribed_RNA"/>
</dbReference>
<proteinExistence type="predicted"/>
<organism evidence="2">
    <name type="scientific">Arundo donax</name>
    <name type="common">Giant reed</name>
    <name type="synonym">Donax arundinaceus</name>
    <dbReference type="NCBI Taxonomy" id="35708"/>
    <lineage>
        <taxon>Eukaryota</taxon>
        <taxon>Viridiplantae</taxon>
        <taxon>Streptophyta</taxon>
        <taxon>Embryophyta</taxon>
        <taxon>Tracheophyta</taxon>
        <taxon>Spermatophyta</taxon>
        <taxon>Magnoliopsida</taxon>
        <taxon>Liliopsida</taxon>
        <taxon>Poales</taxon>
        <taxon>Poaceae</taxon>
        <taxon>PACMAD clade</taxon>
        <taxon>Arundinoideae</taxon>
        <taxon>Arundineae</taxon>
        <taxon>Arundo</taxon>
    </lineage>
</organism>
<accession>A0A0A8Z120</accession>
<name>A0A0A8Z120_ARUDO</name>
<reference evidence="2" key="1">
    <citation type="submission" date="2014-09" db="EMBL/GenBank/DDBJ databases">
        <authorList>
            <person name="Magalhaes I.L.F."/>
            <person name="Oliveira U."/>
            <person name="Santos F.R."/>
            <person name="Vidigal T.H.D.A."/>
            <person name="Brescovit A.D."/>
            <person name="Santos A.J."/>
        </authorList>
    </citation>
    <scope>NUCLEOTIDE SEQUENCE</scope>
    <source>
        <tissue evidence="2">Shoot tissue taken approximately 20 cm above the soil surface</tissue>
    </source>
</reference>
<sequence>MKQTIEDSHHPSWPNCPDPHT</sequence>
<dbReference type="AlphaFoldDB" id="A0A0A8Z120"/>
<protein>
    <submittedName>
        <fullName evidence="2">Uncharacterized protein</fullName>
    </submittedName>
</protein>
<feature type="compositionally biased region" description="Basic and acidic residues" evidence="1">
    <location>
        <begin position="1"/>
        <end position="10"/>
    </location>
</feature>
<evidence type="ECO:0000256" key="1">
    <source>
        <dbReference type="SAM" id="MobiDB-lite"/>
    </source>
</evidence>
<reference evidence="2" key="2">
    <citation type="journal article" date="2015" name="Data Brief">
        <title>Shoot transcriptome of the giant reed, Arundo donax.</title>
        <authorList>
            <person name="Barrero R.A."/>
            <person name="Guerrero F.D."/>
            <person name="Moolhuijzen P."/>
            <person name="Goolsby J.A."/>
            <person name="Tidwell J."/>
            <person name="Bellgard S.E."/>
            <person name="Bellgard M.I."/>
        </authorList>
    </citation>
    <scope>NUCLEOTIDE SEQUENCE</scope>
    <source>
        <tissue evidence="2">Shoot tissue taken approximately 20 cm above the soil surface</tissue>
    </source>
</reference>
<feature type="region of interest" description="Disordered" evidence="1">
    <location>
        <begin position="1"/>
        <end position="21"/>
    </location>
</feature>